<keyword evidence="1" id="KW-0812">Transmembrane</keyword>
<evidence type="ECO:0000313" key="3">
    <source>
        <dbReference type="Proteomes" id="UP000319257"/>
    </source>
</evidence>
<protein>
    <submittedName>
        <fullName evidence="2">Uncharacterized protein</fullName>
    </submittedName>
</protein>
<dbReference type="EMBL" id="SKBQ01000021">
    <property type="protein sequence ID" value="TPX15467.1"/>
    <property type="molecule type" value="Genomic_DNA"/>
</dbReference>
<dbReference type="STRING" id="1093900.A0A507B6Q0"/>
<evidence type="ECO:0000256" key="1">
    <source>
        <dbReference type="SAM" id="Phobius"/>
    </source>
</evidence>
<dbReference type="Proteomes" id="UP000319257">
    <property type="component" value="Unassembled WGS sequence"/>
</dbReference>
<keyword evidence="1" id="KW-0472">Membrane</keyword>
<proteinExistence type="predicted"/>
<keyword evidence="3" id="KW-1185">Reference proteome</keyword>
<dbReference type="RefSeq" id="XP_030997178.1">
    <property type="nucleotide sequence ID" value="XM_031138859.1"/>
</dbReference>
<dbReference type="OrthoDB" id="2101715at2759"/>
<comment type="caution">
    <text evidence="2">The sequence shown here is derived from an EMBL/GenBank/DDBJ whole genome shotgun (WGS) entry which is preliminary data.</text>
</comment>
<name>A0A507B6Q0_9PEZI</name>
<feature type="transmembrane region" description="Helical" evidence="1">
    <location>
        <begin position="211"/>
        <end position="233"/>
    </location>
</feature>
<dbReference type="InParanoid" id="A0A507B6Q0"/>
<keyword evidence="1" id="KW-1133">Transmembrane helix</keyword>
<feature type="transmembrane region" description="Helical" evidence="1">
    <location>
        <begin position="239"/>
        <end position="259"/>
    </location>
</feature>
<dbReference type="AlphaFoldDB" id="A0A507B6Q0"/>
<organism evidence="2 3">
    <name type="scientific">Thyridium curvatum</name>
    <dbReference type="NCBI Taxonomy" id="1093900"/>
    <lineage>
        <taxon>Eukaryota</taxon>
        <taxon>Fungi</taxon>
        <taxon>Dikarya</taxon>
        <taxon>Ascomycota</taxon>
        <taxon>Pezizomycotina</taxon>
        <taxon>Sordariomycetes</taxon>
        <taxon>Sordariomycetidae</taxon>
        <taxon>Thyridiales</taxon>
        <taxon>Thyridiaceae</taxon>
        <taxon>Thyridium</taxon>
    </lineage>
</organism>
<accession>A0A507B6Q0</accession>
<gene>
    <name evidence="2" type="ORF">E0L32_004447</name>
</gene>
<reference evidence="2 3" key="1">
    <citation type="submission" date="2019-06" db="EMBL/GenBank/DDBJ databases">
        <title>Draft genome sequence of the filamentous fungus Phialemoniopsis curvata isolated from diesel fuel.</title>
        <authorList>
            <person name="Varaljay V.A."/>
            <person name="Lyon W.J."/>
            <person name="Crouch A.L."/>
            <person name="Drake C.E."/>
            <person name="Hollomon J.M."/>
            <person name="Nadeau L.J."/>
            <person name="Nunn H.S."/>
            <person name="Stevenson B.S."/>
            <person name="Bojanowski C.L."/>
            <person name="Crookes-Goodson W.J."/>
        </authorList>
    </citation>
    <scope>NUCLEOTIDE SEQUENCE [LARGE SCALE GENOMIC DNA]</scope>
    <source>
        <strain evidence="2 3">D216</strain>
    </source>
</reference>
<evidence type="ECO:0000313" key="2">
    <source>
        <dbReference type="EMBL" id="TPX15467.1"/>
    </source>
</evidence>
<dbReference type="GeneID" id="41971894"/>
<sequence>MAPLIPRMHLFEIDDQSWFHPWFRARVQAALTIAWITCLPLVQSTSPARAVASLLAEHVLGTKDGRRQPWVMIDFCAGAGGPTPTIEQHVNGSDGAGKGRRAAGDDQEHEPVKFVLTDLHPHIDNWREAAARSPNVSYEPSSVDASHADPALLARHAGGGGDGGEKQKKKVFRLFNLAFHHFDDDLARAILKDTVETSDGFGIFELQSRDAAGFFSPAIFGLGILALAPFYAFKWRSPATLFWAWLVPVLPFVLVWDGWISSLRTRTPREVEVLLRTCGAEGGTDRWEVRSGSVEHLWPCGFVNWVICLKKDA</sequence>